<proteinExistence type="inferred from homology"/>
<dbReference type="InterPro" id="IPR036631">
    <property type="entry name" value="MGMT_N_sf"/>
</dbReference>
<dbReference type="AlphaFoldDB" id="A0A918XP09"/>
<dbReference type="EMBL" id="BMZS01000001">
    <property type="protein sequence ID" value="GHD39672.1"/>
    <property type="molecule type" value="Genomic_DNA"/>
</dbReference>
<keyword evidence="4 9" id="KW-0489">Methyltransferase</keyword>
<name>A0A918XP09_9PROT</name>
<dbReference type="FunFam" id="1.10.10.10:FF:000214">
    <property type="entry name" value="Methylated-DNA--protein-cysteine methyltransferase"/>
    <property type="match status" value="1"/>
</dbReference>
<keyword evidence="6 9" id="KW-0227">DNA damage</keyword>
<feature type="domain" description="Methylguanine DNA methyltransferase ribonuclease-like" evidence="11">
    <location>
        <begin position="7"/>
        <end position="66"/>
    </location>
</feature>
<dbReference type="InterPro" id="IPR001497">
    <property type="entry name" value="MethylDNA_cys_MeTrfase_AS"/>
</dbReference>
<dbReference type="NCBIfam" id="TIGR00589">
    <property type="entry name" value="ogt"/>
    <property type="match status" value="1"/>
</dbReference>
<dbReference type="RefSeq" id="WP_189987019.1">
    <property type="nucleotide sequence ID" value="NZ_BMZS01000001.1"/>
</dbReference>
<evidence type="ECO:0000256" key="8">
    <source>
        <dbReference type="ARBA" id="ARBA00049348"/>
    </source>
</evidence>
<dbReference type="InterPro" id="IPR008332">
    <property type="entry name" value="MethylG_MeTrfase_N"/>
</dbReference>
<dbReference type="Pfam" id="PF02870">
    <property type="entry name" value="Methyltransf_1N"/>
    <property type="match status" value="1"/>
</dbReference>
<dbReference type="SUPFAM" id="SSF46767">
    <property type="entry name" value="Methylated DNA-protein cysteine methyltransferase, C-terminal domain"/>
    <property type="match status" value="1"/>
</dbReference>
<dbReference type="GO" id="GO:0006307">
    <property type="term" value="P:DNA alkylation repair"/>
    <property type="evidence" value="ECO:0007669"/>
    <property type="project" value="UniProtKB-UniRule"/>
</dbReference>
<dbReference type="Gene3D" id="3.30.160.70">
    <property type="entry name" value="Methylated DNA-protein cysteine methyltransferase domain"/>
    <property type="match status" value="1"/>
</dbReference>
<dbReference type="Proteomes" id="UP000630353">
    <property type="component" value="Unassembled WGS sequence"/>
</dbReference>
<evidence type="ECO:0000256" key="4">
    <source>
        <dbReference type="ARBA" id="ARBA00022603"/>
    </source>
</evidence>
<dbReference type="InterPro" id="IPR023546">
    <property type="entry name" value="MGMT"/>
</dbReference>
<evidence type="ECO:0000256" key="3">
    <source>
        <dbReference type="ARBA" id="ARBA00022490"/>
    </source>
</evidence>
<evidence type="ECO:0000256" key="6">
    <source>
        <dbReference type="ARBA" id="ARBA00022763"/>
    </source>
</evidence>
<comment type="function">
    <text evidence="9">Involved in the cellular defense against the biological effects of O6-methylguanine (O6-MeG) and O4-methylthymine (O4-MeT) in DNA. Repairs the methylated nucleobase in DNA by stoichiometrically transferring the methyl group to a cysteine residue in the enzyme. This is a suicide reaction: the enzyme is irreversibly inactivated.</text>
</comment>
<dbReference type="PANTHER" id="PTHR10815:SF13">
    <property type="entry name" value="METHYLATED-DNA--PROTEIN-CYSTEINE METHYLTRANSFERASE"/>
    <property type="match status" value="1"/>
</dbReference>
<comment type="catalytic activity">
    <reaction evidence="8 9">
        <text>a 6-O-methyl-2'-deoxyguanosine in DNA + L-cysteinyl-[protein] = S-methyl-L-cysteinyl-[protein] + a 2'-deoxyguanosine in DNA</text>
        <dbReference type="Rhea" id="RHEA:24000"/>
        <dbReference type="Rhea" id="RHEA-COMP:10131"/>
        <dbReference type="Rhea" id="RHEA-COMP:10132"/>
        <dbReference type="Rhea" id="RHEA-COMP:11367"/>
        <dbReference type="Rhea" id="RHEA-COMP:11368"/>
        <dbReference type="ChEBI" id="CHEBI:29950"/>
        <dbReference type="ChEBI" id="CHEBI:82612"/>
        <dbReference type="ChEBI" id="CHEBI:85445"/>
        <dbReference type="ChEBI" id="CHEBI:85448"/>
        <dbReference type="EC" id="2.1.1.63"/>
    </reaction>
</comment>
<dbReference type="PANTHER" id="PTHR10815">
    <property type="entry name" value="METHYLATED-DNA--PROTEIN-CYSTEINE METHYLTRANSFERASE"/>
    <property type="match status" value="1"/>
</dbReference>
<keyword evidence="5 9" id="KW-0808">Transferase</keyword>
<evidence type="ECO:0000259" key="10">
    <source>
        <dbReference type="Pfam" id="PF01035"/>
    </source>
</evidence>
<evidence type="ECO:0000256" key="5">
    <source>
        <dbReference type="ARBA" id="ARBA00022679"/>
    </source>
</evidence>
<dbReference type="HAMAP" id="MF_00772">
    <property type="entry name" value="OGT"/>
    <property type="match status" value="1"/>
</dbReference>
<dbReference type="Pfam" id="PF01035">
    <property type="entry name" value="DNA_binding_1"/>
    <property type="match status" value="1"/>
</dbReference>
<gene>
    <name evidence="12" type="ORF">GCM10017083_01800</name>
</gene>
<keyword evidence="7 9" id="KW-0234">DNA repair</keyword>
<comment type="subcellular location">
    <subcellularLocation>
        <location evidence="9">Cytoplasm</location>
    </subcellularLocation>
</comment>
<feature type="domain" description="Methylated-DNA-[protein]-cysteine S-methyltransferase DNA binding" evidence="10">
    <location>
        <begin position="72"/>
        <end position="151"/>
    </location>
</feature>
<comment type="caution">
    <text evidence="12">The sequence shown here is derived from an EMBL/GenBank/DDBJ whole genome shotgun (WGS) entry which is preliminary data.</text>
</comment>
<dbReference type="Gene3D" id="1.10.10.10">
    <property type="entry name" value="Winged helix-like DNA-binding domain superfamily/Winged helix DNA-binding domain"/>
    <property type="match status" value="1"/>
</dbReference>
<evidence type="ECO:0000256" key="2">
    <source>
        <dbReference type="ARBA" id="ARBA00008711"/>
    </source>
</evidence>
<dbReference type="SUPFAM" id="SSF53155">
    <property type="entry name" value="Methylated DNA-protein cysteine methyltransferase domain"/>
    <property type="match status" value="1"/>
</dbReference>
<evidence type="ECO:0000256" key="7">
    <source>
        <dbReference type="ARBA" id="ARBA00023204"/>
    </source>
</evidence>
<comment type="catalytic activity">
    <reaction evidence="1 9">
        <text>a 4-O-methyl-thymidine in DNA + L-cysteinyl-[protein] = a thymidine in DNA + S-methyl-L-cysteinyl-[protein]</text>
        <dbReference type="Rhea" id="RHEA:53428"/>
        <dbReference type="Rhea" id="RHEA-COMP:10131"/>
        <dbReference type="Rhea" id="RHEA-COMP:10132"/>
        <dbReference type="Rhea" id="RHEA-COMP:13555"/>
        <dbReference type="Rhea" id="RHEA-COMP:13556"/>
        <dbReference type="ChEBI" id="CHEBI:29950"/>
        <dbReference type="ChEBI" id="CHEBI:82612"/>
        <dbReference type="ChEBI" id="CHEBI:137386"/>
        <dbReference type="ChEBI" id="CHEBI:137387"/>
        <dbReference type="EC" id="2.1.1.63"/>
    </reaction>
</comment>
<keyword evidence="13" id="KW-1185">Reference proteome</keyword>
<feature type="active site" description="Nucleophile; methyl group acceptor" evidence="9">
    <location>
        <position position="121"/>
    </location>
</feature>
<dbReference type="GO" id="GO:0003908">
    <property type="term" value="F:methylated-DNA-[protein]-cysteine S-methyltransferase activity"/>
    <property type="evidence" value="ECO:0007669"/>
    <property type="project" value="UniProtKB-UniRule"/>
</dbReference>
<dbReference type="CDD" id="cd06445">
    <property type="entry name" value="ATase"/>
    <property type="match status" value="1"/>
</dbReference>
<dbReference type="GO" id="GO:0032259">
    <property type="term" value="P:methylation"/>
    <property type="evidence" value="ECO:0007669"/>
    <property type="project" value="UniProtKB-KW"/>
</dbReference>
<dbReference type="InterPro" id="IPR014048">
    <property type="entry name" value="MethylDNA_cys_MeTrfase_DNA-bd"/>
</dbReference>
<dbReference type="InterPro" id="IPR036217">
    <property type="entry name" value="MethylDNA_cys_MeTrfase_DNAb"/>
</dbReference>
<evidence type="ECO:0000256" key="9">
    <source>
        <dbReference type="HAMAP-Rule" id="MF_00772"/>
    </source>
</evidence>
<evidence type="ECO:0000256" key="1">
    <source>
        <dbReference type="ARBA" id="ARBA00001286"/>
    </source>
</evidence>
<comment type="miscellaneous">
    <text evidence="9">This enzyme catalyzes only one turnover and therefore is not strictly catalytic. According to one definition, an enzyme is a biocatalyst that acts repeatedly and over many reaction cycles.</text>
</comment>
<protein>
    <recommendedName>
        <fullName evidence="9">Methylated-DNA--protein-cysteine methyltransferase</fullName>
        <ecNumber evidence="9">2.1.1.63</ecNumber>
    </recommendedName>
    <alternativeName>
        <fullName evidence="9">6-O-methylguanine-DNA methyltransferase</fullName>
        <shortName evidence="9">MGMT</shortName>
    </alternativeName>
    <alternativeName>
        <fullName evidence="9">O-6-methylguanine-DNA-alkyltransferase</fullName>
    </alternativeName>
</protein>
<keyword evidence="3 9" id="KW-0963">Cytoplasm</keyword>
<sequence>MAASDLDTPTGRVRAVSDGESIVRVTWIDPGTIVEAAESDAVSRETAAQLEAYFAGTLTRFDVPLRFRGGSEFERAIWNAMLDIPWGQTRTYGDLAALTGGVARAVGGACGRNPIPIIVPCHRVVGSDGKLVGFSGAEGVATKQWLLDFERGQTRLF</sequence>
<dbReference type="EC" id="2.1.1.63" evidence="9"/>
<evidence type="ECO:0000313" key="13">
    <source>
        <dbReference type="Proteomes" id="UP000630353"/>
    </source>
</evidence>
<accession>A0A918XP09</accession>
<evidence type="ECO:0000313" key="12">
    <source>
        <dbReference type="EMBL" id="GHD39672.1"/>
    </source>
</evidence>
<dbReference type="GO" id="GO:0005737">
    <property type="term" value="C:cytoplasm"/>
    <property type="evidence" value="ECO:0007669"/>
    <property type="project" value="UniProtKB-SubCell"/>
</dbReference>
<reference evidence="12" key="1">
    <citation type="journal article" date="2014" name="Int. J. Syst. Evol. Microbiol.">
        <title>Complete genome sequence of Corynebacterium casei LMG S-19264T (=DSM 44701T), isolated from a smear-ripened cheese.</title>
        <authorList>
            <consortium name="US DOE Joint Genome Institute (JGI-PGF)"/>
            <person name="Walter F."/>
            <person name="Albersmeier A."/>
            <person name="Kalinowski J."/>
            <person name="Ruckert C."/>
        </authorList>
    </citation>
    <scope>NUCLEOTIDE SEQUENCE</scope>
    <source>
        <strain evidence="12">KCTC 42651</strain>
    </source>
</reference>
<dbReference type="PROSITE" id="PS00374">
    <property type="entry name" value="MGMT"/>
    <property type="match status" value="1"/>
</dbReference>
<evidence type="ECO:0000259" key="11">
    <source>
        <dbReference type="Pfam" id="PF02870"/>
    </source>
</evidence>
<comment type="similarity">
    <text evidence="2 9">Belongs to the MGMT family.</text>
</comment>
<organism evidence="12 13">
    <name type="scientific">Thalassobaculum fulvum</name>
    <dbReference type="NCBI Taxonomy" id="1633335"/>
    <lineage>
        <taxon>Bacteria</taxon>
        <taxon>Pseudomonadati</taxon>
        <taxon>Pseudomonadota</taxon>
        <taxon>Alphaproteobacteria</taxon>
        <taxon>Rhodospirillales</taxon>
        <taxon>Thalassobaculaceae</taxon>
        <taxon>Thalassobaculum</taxon>
    </lineage>
</organism>
<dbReference type="InterPro" id="IPR036388">
    <property type="entry name" value="WH-like_DNA-bd_sf"/>
</dbReference>
<reference evidence="12" key="2">
    <citation type="submission" date="2020-09" db="EMBL/GenBank/DDBJ databases">
        <authorList>
            <person name="Sun Q."/>
            <person name="Kim S."/>
        </authorList>
    </citation>
    <scope>NUCLEOTIDE SEQUENCE</scope>
    <source>
        <strain evidence="12">KCTC 42651</strain>
    </source>
</reference>